<reference evidence="3" key="1">
    <citation type="journal article" date="2020" name="mSystems">
        <title>Genome- and Community-Level Interaction Insights into Carbon Utilization and Element Cycling Functions of Hydrothermarchaeota in Hydrothermal Sediment.</title>
        <authorList>
            <person name="Zhou Z."/>
            <person name="Liu Y."/>
            <person name="Xu W."/>
            <person name="Pan J."/>
            <person name="Luo Z.H."/>
            <person name="Li M."/>
        </authorList>
    </citation>
    <scope>NUCLEOTIDE SEQUENCE [LARGE SCALE GENOMIC DNA]</scope>
    <source>
        <strain evidence="3">SpSt-456</strain>
    </source>
</reference>
<dbReference type="Pfam" id="PF01255">
    <property type="entry name" value="Prenyltransf"/>
    <property type="match status" value="1"/>
</dbReference>
<dbReference type="EC" id="2.5.1.-" evidence="2"/>
<feature type="binding site" evidence="2">
    <location>
        <position position="23"/>
    </location>
    <ligand>
        <name>substrate</name>
    </ligand>
</feature>
<dbReference type="AlphaFoldDB" id="A0A831ZKZ5"/>
<dbReference type="PROSITE" id="PS01066">
    <property type="entry name" value="UPP_SYNTHASE"/>
    <property type="match status" value="1"/>
</dbReference>
<feature type="binding site" evidence="2">
    <location>
        <position position="67"/>
    </location>
    <ligand>
        <name>substrate</name>
    </ligand>
</feature>
<keyword evidence="2" id="KW-0460">Magnesium</keyword>
<dbReference type="CDD" id="cd00475">
    <property type="entry name" value="Cis_IPPS"/>
    <property type="match status" value="1"/>
</dbReference>
<dbReference type="SUPFAM" id="SSF64005">
    <property type="entry name" value="Undecaprenyl diphosphate synthase"/>
    <property type="match status" value="1"/>
</dbReference>
<dbReference type="PANTHER" id="PTHR10291">
    <property type="entry name" value="DEHYDRODOLICHYL DIPHOSPHATE SYNTHASE FAMILY MEMBER"/>
    <property type="match status" value="1"/>
</dbReference>
<comment type="function">
    <text evidence="2">Catalyzes the condensation of isopentenyl diphosphate (IPP) with allylic pyrophosphates generating different type of terpenoids.</text>
</comment>
<evidence type="ECO:0000313" key="3">
    <source>
        <dbReference type="EMBL" id="HFK97561.1"/>
    </source>
</evidence>
<comment type="similarity">
    <text evidence="2">Belongs to the UPP synthase family.</text>
</comment>
<keyword evidence="1 2" id="KW-0808">Transferase</keyword>
<proteinExistence type="inferred from homology"/>
<feature type="active site" evidence="2">
    <location>
        <position position="18"/>
    </location>
</feature>
<dbReference type="GO" id="GO:0045547">
    <property type="term" value="F:ditrans,polycis-polyprenyl diphosphate synthase [(2E,6E)-farnesyl diphosphate specific] activity"/>
    <property type="evidence" value="ECO:0007669"/>
    <property type="project" value="TreeGrafter"/>
</dbReference>
<dbReference type="PANTHER" id="PTHR10291:SF0">
    <property type="entry name" value="DEHYDRODOLICHYL DIPHOSPHATE SYNTHASE 2"/>
    <property type="match status" value="1"/>
</dbReference>
<feature type="binding site" evidence="2">
    <location>
        <begin position="63"/>
        <end position="65"/>
    </location>
    <ligand>
        <name>substrate</name>
    </ligand>
</feature>
<protein>
    <recommendedName>
        <fullName evidence="2">Isoprenyl transferase</fullName>
        <ecNumber evidence="2">2.5.1.-</ecNumber>
    </recommendedName>
</protein>
<comment type="cofactor">
    <cofactor evidence="2">
        <name>Mg(2+)</name>
        <dbReference type="ChEBI" id="CHEBI:18420"/>
    </cofactor>
    <text evidence="2">Binds 2 magnesium ions per subunit.</text>
</comment>
<dbReference type="NCBIfam" id="NF011405">
    <property type="entry name" value="PRK14830.1"/>
    <property type="match status" value="1"/>
</dbReference>
<dbReference type="EMBL" id="DSTK01000027">
    <property type="protein sequence ID" value="HFK97561.1"/>
    <property type="molecule type" value="Genomic_DNA"/>
</dbReference>
<dbReference type="Gene3D" id="3.40.1180.10">
    <property type="entry name" value="Decaprenyl diphosphate synthase-like"/>
    <property type="match status" value="1"/>
</dbReference>
<feature type="binding site" evidence="2">
    <location>
        <position position="18"/>
    </location>
    <ligand>
        <name>Mg(2+)</name>
        <dbReference type="ChEBI" id="CHEBI:18420"/>
    </ligand>
</feature>
<feature type="binding site" evidence="2">
    <location>
        <position position="31"/>
    </location>
    <ligand>
        <name>substrate</name>
    </ligand>
</feature>
<feature type="active site" description="Proton acceptor" evidence="2">
    <location>
        <position position="66"/>
    </location>
</feature>
<dbReference type="GO" id="GO:0000287">
    <property type="term" value="F:magnesium ion binding"/>
    <property type="evidence" value="ECO:0007669"/>
    <property type="project" value="UniProtKB-UniRule"/>
</dbReference>
<feature type="binding site" evidence="2">
    <location>
        <position position="35"/>
    </location>
    <ligand>
        <name>substrate</name>
    </ligand>
</feature>
<gene>
    <name evidence="3" type="ORF">ENS06_09610</name>
</gene>
<sequence length="254" mass="29473">MEGLDPNRLPRHVAVIMDGNGRWAQKRLLNRVAGHEAGAESVRAVIETARRLGIPYLTLYAFSKENWQRPQREIQALWHLFRRFLRSERPRMMENEIRVRHVGDPDGIPEDVYAEFAALIHETAHFDKLTVNLALNYGGRHEIARAARLFAEDVRAGRREPDEMTPEVLASYLFTADTPDPDLVIRTSGECRVSNFLLWQIAYAELYITDTLWPDFREAEFVEALREYQRRERRFGKTSEQLAQERSARSAPAL</sequence>
<accession>A0A831ZKZ5</accession>
<dbReference type="HAMAP" id="MF_01139">
    <property type="entry name" value="ISPT"/>
    <property type="match status" value="1"/>
</dbReference>
<dbReference type="InterPro" id="IPR001441">
    <property type="entry name" value="UPP_synth-like"/>
</dbReference>
<dbReference type="InterPro" id="IPR018520">
    <property type="entry name" value="UPP_synth-like_CS"/>
</dbReference>
<dbReference type="NCBIfam" id="TIGR00055">
    <property type="entry name" value="uppS"/>
    <property type="match status" value="1"/>
</dbReference>
<dbReference type="GO" id="GO:0016094">
    <property type="term" value="P:polyprenol biosynthetic process"/>
    <property type="evidence" value="ECO:0007669"/>
    <property type="project" value="TreeGrafter"/>
</dbReference>
<evidence type="ECO:0000256" key="2">
    <source>
        <dbReference type="HAMAP-Rule" id="MF_01139"/>
    </source>
</evidence>
<dbReference type="InterPro" id="IPR036424">
    <property type="entry name" value="UPP_synth-like_sf"/>
</dbReference>
<name>A0A831ZKZ5_9BACT</name>
<feature type="binding site" evidence="2">
    <location>
        <begin position="192"/>
        <end position="194"/>
    </location>
    <ligand>
        <name>substrate</name>
    </ligand>
</feature>
<comment type="subunit">
    <text evidence="2">Homodimer.</text>
</comment>
<feature type="binding site" evidence="2">
    <location>
        <position position="69"/>
    </location>
    <ligand>
        <name>substrate</name>
    </ligand>
</feature>
<dbReference type="FunFam" id="3.40.1180.10:FF:000001">
    <property type="entry name" value="(2E,6E)-farnesyl-diphosphate-specific ditrans,polycis-undecaprenyl-diphosphate synthase"/>
    <property type="match status" value="1"/>
</dbReference>
<keyword evidence="2" id="KW-0479">Metal-binding</keyword>
<comment type="caution">
    <text evidence="3">The sequence shown here is derived from an EMBL/GenBank/DDBJ whole genome shotgun (WGS) entry which is preliminary data.</text>
</comment>
<organism evidence="3">
    <name type="scientific">Desulfacinum infernum</name>
    <dbReference type="NCBI Taxonomy" id="35837"/>
    <lineage>
        <taxon>Bacteria</taxon>
        <taxon>Pseudomonadati</taxon>
        <taxon>Thermodesulfobacteriota</taxon>
        <taxon>Syntrophobacteria</taxon>
        <taxon>Syntrophobacterales</taxon>
        <taxon>Syntrophobacteraceae</taxon>
        <taxon>Desulfacinum</taxon>
    </lineage>
</organism>
<feature type="binding site" evidence="2">
    <location>
        <position position="205"/>
    </location>
    <ligand>
        <name>Mg(2+)</name>
        <dbReference type="ChEBI" id="CHEBI:18420"/>
    </ligand>
</feature>
<feature type="binding site" evidence="2">
    <location>
        <position position="186"/>
    </location>
    <ligand>
        <name>substrate</name>
    </ligand>
</feature>
<evidence type="ECO:0000256" key="1">
    <source>
        <dbReference type="ARBA" id="ARBA00022679"/>
    </source>
</evidence>
<feature type="binding site" evidence="2">
    <location>
        <begin position="19"/>
        <end position="22"/>
    </location>
    <ligand>
        <name>substrate</name>
    </ligand>
</feature>